<dbReference type="SUPFAM" id="SSF55874">
    <property type="entry name" value="ATPase domain of HSP90 chaperone/DNA topoisomerase II/histidine kinase"/>
    <property type="match status" value="1"/>
</dbReference>
<dbReference type="SMART" id="SM00387">
    <property type="entry name" value="HATPase_c"/>
    <property type="match status" value="1"/>
</dbReference>
<dbReference type="PANTHER" id="PTHR43304:SF1">
    <property type="entry name" value="PAC DOMAIN-CONTAINING PROTEIN"/>
    <property type="match status" value="1"/>
</dbReference>
<gene>
    <name evidence="9" type="ORF">BCF55_1009</name>
</gene>
<keyword evidence="5" id="KW-0418">Kinase</keyword>
<evidence type="ECO:0000256" key="1">
    <source>
        <dbReference type="ARBA" id="ARBA00000085"/>
    </source>
</evidence>
<proteinExistence type="predicted"/>
<dbReference type="InterPro" id="IPR003594">
    <property type="entry name" value="HATPase_dom"/>
</dbReference>
<name>A0A497XP48_9AQUI</name>
<dbReference type="InterPro" id="IPR052162">
    <property type="entry name" value="Sensor_kinase/Photoreceptor"/>
</dbReference>
<dbReference type="InterPro" id="IPR000700">
    <property type="entry name" value="PAS-assoc_C"/>
</dbReference>
<dbReference type="Pfam" id="PF00512">
    <property type="entry name" value="HisKA"/>
    <property type="match status" value="1"/>
</dbReference>
<dbReference type="SUPFAM" id="SSF55785">
    <property type="entry name" value="PYP-like sensor domain (PAS domain)"/>
    <property type="match status" value="3"/>
</dbReference>
<comment type="catalytic activity">
    <reaction evidence="1">
        <text>ATP + protein L-histidine = ADP + protein N-phospho-L-histidine.</text>
        <dbReference type="EC" id="2.7.13.3"/>
    </reaction>
</comment>
<dbReference type="InterPro" id="IPR000014">
    <property type="entry name" value="PAS"/>
</dbReference>
<dbReference type="GO" id="GO:0000155">
    <property type="term" value="F:phosphorelay sensor kinase activity"/>
    <property type="evidence" value="ECO:0007669"/>
    <property type="project" value="InterPro"/>
</dbReference>
<protein>
    <recommendedName>
        <fullName evidence="2">histidine kinase</fullName>
        <ecNumber evidence="2">2.7.13.3</ecNumber>
    </recommendedName>
</protein>
<comment type="caution">
    <text evidence="9">The sequence shown here is derived from an EMBL/GenBank/DDBJ whole genome shotgun (WGS) entry which is preliminary data.</text>
</comment>
<dbReference type="EC" id="2.7.13.3" evidence="2"/>
<evidence type="ECO:0000259" key="8">
    <source>
        <dbReference type="PROSITE" id="PS50113"/>
    </source>
</evidence>
<dbReference type="RefSeq" id="WP_121010872.1">
    <property type="nucleotide sequence ID" value="NZ_RCCJ01000001.1"/>
</dbReference>
<dbReference type="Pfam" id="PF13426">
    <property type="entry name" value="PAS_9"/>
    <property type="match status" value="2"/>
</dbReference>
<dbReference type="PRINTS" id="PR00344">
    <property type="entry name" value="BCTRLSENSOR"/>
</dbReference>
<keyword evidence="3" id="KW-0597">Phosphoprotein</keyword>
<dbReference type="Proteomes" id="UP000267841">
    <property type="component" value="Unassembled WGS sequence"/>
</dbReference>
<dbReference type="CDD" id="cd00130">
    <property type="entry name" value="PAS"/>
    <property type="match status" value="3"/>
</dbReference>
<feature type="domain" description="PAC" evidence="8">
    <location>
        <begin position="78"/>
        <end position="128"/>
    </location>
</feature>
<feature type="domain" description="PAS" evidence="7">
    <location>
        <begin position="122"/>
        <end position="158"/>
    </location>
</feature>
<sequence length="613" mass="69751">MDWVEVLSPVFEELIENFPVGVLIVTLEGDILKANRIVLEFTGYTEEEIKGLNVTKLYKNPADRELFLRGLLEKGMVRDFEAEFLSKDGRPFWALLDSRLVSVGDKRLIITVARDITQQKKAEEKLRRILEDLPVGVLITAKDGKVLYANPFLAELLGGDIKRLENLRVTQLYGSKKDRKRFTKELLEKGEVRNFELRLKDEGERWVSVNATLEKIGDEELIITTVEDITQRKLFQKELLRLVEERTRELAESESRYRQMVENPLVGVYLADERGVFLFINRRLSEMSGYEPEEVIGKKTMLEVIAPEYREWLARRLMERKAGRLGPDVVEAELLKKDGTRFWALTAAAEYRDAEGNIKGYLGVVVDITEKKVAERRVLELLEDLRSFSHSISHDLKAPLRALQSYAEAVLEDYGEDLPEGALELVQRISGTAQKMAKLIEDILTYTRITGSKPELKRIELKEVLSEILSYFGEEIRSSGAKVEVKEPLPPVLADETLLRLVLLNLISNALKYRHPERRPEIEVKAESNDWVTFWIKDNGIGIDGEFQERIFRMFERLHGEESYPGTGAGLAIAKRAAERMGGSIGVASEPGKGSSFWIKLRRGEGNIEGGSG</sequence>
<dbReference type="InterPro" id="IPR001610">
    <property type="entry name" value="PAC"/>
</dbReference>
<dbReference type="InterPro" id="IPR036890">
    <property type="entry name" value="HATPase_C_sf"/>
</dbReference>
<evidence type="ECO:0000256" key="5">
    <source>
        <dbReference type="ARBA" id="ARBA00022777"/>
    </source>
</evidence>
<evidence type="ECO:0000259" key="7">
    <source>
        <dbReference type="PROSITE" id="PS50112"/>
    </source>
</evidence>
<feature type="domain" description="PAS" evidence="7">
    <location>
        <begin position="253"/>
        <end position="317"/>
    </location>
</feature>
<accession>A0A497XP48</accession>
<dbReference type="NCBIfam" id="TIGR00229">
    <property type="entry name" value="sensory_box"/>
    <property type="match status" value="3"/>
</dbReference>
<dbReference type="Gene3D" id="3.30.565.10">
    <property type="entry name" value="Histidine kinase-like ATPase, C-terminal domain"/>
    <property type="match status" value="1"/>
</dbReference>
<dbReference type="Pfam" id="PF02518">
    <property type="entry name" value="HATPase_c"/>
    <property type="match status" value="1"/>
</dbReference>
<evidence type="ECO:0000256" key="3">
    <source>
        <dbReference type="ARBA" id="ARBA00022553"/>
    </source>
</evidence>
<dbReference type="PROSITE" id="PS50113">
    <property type="entry name" value="PAC"/>
    <property type="match status" value="3"/>
</dbReference>
<dbReference type="SUPFAM" id="SSF47384">
    <property type="entry name" value="Homodimeric domain of signal transducing histidine kinase"/>
    <property type="match status" value="1"/>
</dbReference>
<keyword evidence="4" id="KW-0808">Transferase</keyword>
<organism evidence="9 10">
    <name type="scientific">Hydrogenivirga caldilitoris</name>
    <dbReference type="NCBI Taxonomy" id="246264"/>
    <lineage>
        <taxon>Bacteria</taxon>
        <taxon>Pseudomonadati</taxon>
        <taxon>Aquificota</taxon>
        <taxon>Aquificia</taxon>
        <taxon>Aquificales</taxon>
        <taxon>Aquificaceae</taxon>
        <taxon>Hydrogenivirga</taxon>
    </lineage>
</organism>
<evidence type="ECO:0000256" key="2">
    <source>
        <dbReference type="ARBA" id="ARBA00012438"/>
    </source>
</evidence>
<dbReference type="GO" id="GO:0006355">
    <property type="term" value="P:regulation of DNA-templated transcription"/>
    <property type="evidence" value="ECO:0007669"/>
    <property type="project" value="InterPro"/>
</dbReference>
<dbReference type="SMART" id="SM00091">
    <property type="entry name" value="PAS"/>
    <property type="match status" value="3"/>
</dbReference>
<feature type="domain" description="PAC" evidence="8">
    <location>
        <begin position="188"/>
        <end position="241"/>
    </location>
</feature>
<evidence type="ECO:0000259" key="6">
    <source>
        <dbReference type="PROSITE" id="PS50109"/>
    </source>
</evidence>
<dbReference type="SMART" id="SM00086">
    <property type="entry name" value="PAC"/>
    <property type="match status" value="3"/>
</dbReference>
<dbReference type="Gene3D" id="1.10.287.130">
    <property type="match status" value="1"/>
</dbReference>
<dbReference type="EMBL" id="RCCJ01000001">
    <property type="protein sequence ID" value="RLJ70727.1"/>
    <property type="molecule type" value="Genomic_DNA"/>
</dbReference>
<dbReference type="InterPro" id="IPR035965">
    <property type="entry name" value="PAS-like_dom_sf"/>
</dbReference>
<dbReference type="InterPro" id="IPR036097">
    <property type="entry name" value="HisK_dim/P_sf"/>
</dbReference>
<evidence type="ECO:0000313" key="9">
    <source>
        <dbReference type="EMBL" id="RLJ70727.1"/>
    </source>
</evidence>
<keyword evidence="10" id="KW-1185">Reference proteome</keyword>
<feature type="domain" description="PAC" evidence="8">
    <location>
        <begin position="328"/>
        <end position="380"/>
    </location>
</feature>
<dbReference type="PROSITE" id="PS50109">
    <property type="entry name" value="HIS_KIN"/>
    <property type="match status" value="1"/>
</dbReference>
<reference evidence="9 10" key="1">
    <citation type="submission" date="2018-10" db="EMBL/GenBank/DDBJ databases">
        <title>Genomic Encyclopedia of Archaeal and Bacterial Type Strains, Phase II (KMG-II): from individual species to whole genera.</title>
        <authorList>
            <person name="Goeker M."/>
        </authorList>
    </citation>
    <scope>NUCLEOTIDE SEQUENCE [LARGE SCALE GENOMIC DNA]</scope>
    <source>
        <strain evidence="9 10">DSM 16510</strain>
    </source>
</reference>
<dbReference type="InterPro" id="IPR003661">
    <property type="entry name" value="HisK_dim/P_dom"/>
</dbReference>
<dbReference type="InterPro" id="IPR004358">
    <property type="entry name" value="Sig_transdc_His_kin-like_C"/>
</dbReference>
<dbReference type="AlphaFoldDB" id="A0A497XP48"/>
<dbReference type="OrthoDB" id="9808408at2"/>
<dbReference type="PROSITE" id="PS50112">
    <property type="entry name" value="PAS"/>
    <property type="match status" value="3"/>
</dbReference>
<dbReference type="SMART" id="SM00388">
    <property type="entry name" value="HisKA"/>
    <property type="match status" value="1"/>
</dbReference>
<dbReference type="InterPro" id="IPR005467">
    <property type="entry name" value="His_kinase_dom"/>
</dbReference>
<dbReference type="PANTHER" id="PTHR43304">
    <property type="entry name" value="PHYTOCHROME-LIKE PROTEIN CPH1"/>
    <property type="match status" value="1"/>
</dbReference>
<dbReference type="InterPro" id="IPR013767">
    <property type="entry name" value="PAS_fold"/>
</dbReference>
<feature type="domain" description="PAS" evidence="7">
    <location>
        <begin position="7"/>
        <end position="79"/>
    </location>
</feature>
<dbReference type="Gene3D" id="3.30.450.20">
    <property type="entry name" value="PAS domain"/>
    <property type="match status" value="3"/>
</dbReference>
<evidence type="ECO:0000313" key="10">
    <source>
        <dbReference type="Proteomes" id="UP000267841"/>
    </source>
</evidence>
<evidence type="ECO:0000256" key="4">
    <source>
        <dbReference type="ARBA" id="ARBA00022679"/>
    </source>
</evidence>
<dbReference type="Pfam" id="PF00989">
    <property type="entry name" value="PAS"/>
    <property type="match status" value="1"/>
</dbReference>
<feature type="domain" description="Histidine kinase" evidence="6">
    <location>
        <begin position="391"/>
        <end position="605"/>
    </location>
</feature>
<dbReference type="CDD" id="cd00082">
    <property type="entry name" value="HisKA"/>
    <property type="match status" value="1"/>
</dbReference>